<evidence type="ECO:0000256" key="1">
    <source>
        <dbReference type="SAM" id="Phobius"/>
    </source>
</evidence>
<keyword evidence="1" id="KW-0812">Transmembrane</keyword>
<dbReference type="KEGG" id="lth:KLTH0F15334g"/>
<dbReference type="EMBL" id="CU928170">
    <property type="protein sequence ID" value="CAR24414.1"/>
    <property type="molecule type" value="Genomic_DNA"/>
</dbReference>
<dbReference type="RefSeq" id="XP_002554851.1">
    <property type="nucleotide sequence ID" value="XM_002554805.1"/>
</dbReference>
<keyword evidence="1" id="KW-0472">Membrane</keyword>
<proteinExistence type="predicted"/>
<dbReference type="HOGENOM" id="CLU_2441247_0_0_1"/>
<feature type="transmembrane region" description="Helical" evidence="1">
    <location>
        <begin position="15"/>
        <end position="38"/>
    </location>
</feature>
<sequence>MPSILLNMGPLPVNISASLSIVIVTAAALPGVVSYYEAPDSIKLAIRRLDMIMDMIMDVLPKRSLFFLLLLNLMLGMEPSSTYSYRSRYL</sequence>
<keyword evidence="3" id="KW-1185">Reference proteome</keyword>
<dbReference type="InParanoid" id="C5DJC5"/>
<gene>
    <name evidence="2" type="ordered locus">KLTH0F15334g</name>
</gene>
<dbReference type="Proteomes" id="UP000002036">
    <property type="component" value="Chromosome F"/>
</dbReference>
<evidence type="ECO:0000313" key="2">
    <source>
        <dbReference type="EMBL" id="CAR24414.1"/>
    </source>
</evidence>
<protein>
    <submittedName>
        <fullName evidence="2">KLTH0F15334p</fullName>
    </submittedName>
</protein>
<reference evidence="2 3" key="1">
    <citation type="journal article" date="2009" name="Genome Res.">
        <title>Comparative genomics of protoploid Saccharomycetaceae.</title>
        <authorList>
            <consortium name="The Genolevures Consortium"/>
            <person name="Souciet J.-L."/>
            <person name="Dujon B."/>
            <person name="Gaillardin C."/>
            <person name="Johnston M."/>
            <person name="Baret P.V."/>
            <person name="Cliften P."/>
            <person name="Sherman D.J."/>
            <person name="Weissenbach J."/>
            <person name="Westhof E."/>
            <person name="Wincker P."/>
            <person name="Jubin C."/>
            <person name="Poulain J."/>
            <person name="Barbe V."/>
            <person name="Segurens B."/>
            <person name="Artiguenave F."/>
            <person name="Anthouard V."/>
            <person name="Vacherie B."/>
            <person name="Val M.-E."/>
            <person name="Fulton R.S."/>
            <person name="Minx P."/>
            <person name="Wilson R."/>
            <person name="Durrens P."/>
            <person name="Jean G."/>
            <person name="Marck C."/>
            <person name="Martin T."/>
            <person name="Nikolski M."/>
            <person name="Rolland T."/>
            <person name="Seret M.-L."/>
            <person name="Casaregola S."/>
            <person name="Despons L."/>
            <person name="Fairhead C."/>
            <person name="Fischer G."/>
            <person name="Lafontaine I."/>
            <person name="Leh V."/>
            <person name="Lemaire M."/>
            <person name="de Montigny J."/>
            <person name="Neuveglise C."/>
            <person name="Thierry A."/>
            <person name="Blanc-Lenfle I."/>
            <person name="Bleykasten C."/>
            <person name="Diffels J."/>
            <person name="Fritsch E."/>
            <person name="Frangeul L."/>
            <person name="Goeffon A."/>
            <person name="Jauniaux N."/>
            <person name="Kachouri-Lafond R."/>
            <person name="Payen C."/>
            <person name="Potier S."/>
            <person name="Pribylova L."/>
            <person name="Ozanne C."/>
            <person name="Richard G.-F."/>
            <person name="Sacerdot C."/>
            <person name="Straub M.-L."/>
            <person name="Talla E."/>
        </authorList>
    </citation>
    <scope>NUCLEOTIDE SEQUENCE [LARGE SCALE GENOMIC DNA]</scope>
    <source>
        <strain evidence="3">ATCC 56472 / CBS 6340 / NRRL Y-8284</strain>
    </source>
</reference>
<dbReference type="AlphaFoldDB" id="C5DJC5"/>
<keyword evidence="1" id="KW-1133">Transmembrane helix</keyword>
<name>C5DJC5_LACTC</name>
<organism evidence="2 3">
    <name type="scientific">Lachancea thermotolerans (strain ATCC 56472 / CBS 6340 / NRRL Y-8284)</name>
    <name type="common">Yeast</name>
    <name type="synonym">Kluyveromyces thermotolerans</name>
    <dbReference type="NCBI Taxonomy" id="559295"/>
    <lineage>
        <taxon>Eukaryota</taxon>
        <taxon>Fungi</taxon>
        <taxon>Dikarya</taxon>
        <taxon>Ascomycota</taxon>
        <taxon>Saccharomycotina</taxon>
        <taxon>Saccharomycetes</taxon>
        <taxon>Saccharomycetales</taxon>
        <taxon>Saccharomycetaceae</taxon>
        <taxon>Lachancea</taxon>
    </lineage>
</organism>
<evidence type="ECO:0000313" key="3">
    <source>
        <dbReference type="Proteomes" id="UP000002036"/>
    </source>
</evidence>
<accession>C5DJC5</accession>
<dbReference type="GeneID" id="8293082"/>